<dbReference type="Proteomes" id="UP000015105">
    <property type="component" value="Chromosome 3D"/>
</dbReference>
<name>A0A453ED39_AEGTS</name>
<evidence type="ECO:0000313" key="2">
    <source>
        <dbReference type="EnsemblPlants" id="AET3Gv20302900.14"/>
    </source>
</evidence>
<evidence type="ECO:0000256" key="1">
    <source>
        <dbReference type="SAM" id="MobiDB-lite"/>
    </source>
</evidence>
<reference evidence="3" key="2">
    <citation type="journal article" date="2017" name="Nat. Plants">
        <title>The Aegilops tauschii genome reveals multiple impacts of transposons.</title>
        <authorList>
            <person name="Zhao G."/>
            <person name="Zou C."/>
            <person name="Li K."/>
            <person name="Wang K."/>
            <person name="Li T."/>
            <person name="Gao L."/>
            <person name="Zhang X."/>
            <person name="Wang H."/>
            <person name="Yang Z."/>
            <person name="Liu X."/>
            <person name="Jiang W."/>
            <person name="Mao L."/>
            <person name="Kong X."/>
            <person name="Jiao Y."/>
            <person name="Jia J."/>
        </authorList>
    </citation>
    <scope>NUCLEOTIDE SEQUENCE [LARGE SCALE GENOMIC DNA]</scope>
    <source>
        <strain evidence="3">cv. AL8/78</strain>
    </source>
</reference>
<protein>
    <submittedName>
        <fullName evidence="2">Uncharacterized protein</fullName>
    </submittedName>
</protein>
<dbReference type="Gramene" id="AET3Gv20302900.14">
    <property type="protein sequence ID" value="AET3Gv20302900.14"/>
    <property type="gene ID" value="AET3Gv20302900"/>
</dbReference>
<accession>A0A453ED39</accession>
<dbReference type="AlphaFoldDB" id="A0A453ED39"/>
<reference evidence="2" key="5">
    <citation type="journal article" date="2021" name="G3 (Bethesda)">
        <title>Aegilops tauschii genome assembly Aet v5.0 features greater sequence contiguity and improved annotation.</title>
        <authorList>
            <person name="Wang L."/>
            <person name="Zhu T."/>
            <person name="Rodriguez J.C."/>
            <person name="Deal K.R."/>
            <person name="Dubcovsky J."/>
            <person name="McGuire P.E."/>
            <person name="Lux T."/>
            <person name="Spannagl M."/>
            <person name="Mayer K.F.X."/>
            <person name="Baldrich P."/>
            <person name="Meyers B.C."/>
            <person name="Huo N."/>
            <person name="Gu Y.Q."/>
            <person name="Zhou H."/>
            <person name="Devos K.M."/>
            <person name="Bennetzen J.L."/>
            <person name="Unver T."/>
            <person name="Budak H."/>
            <person name="Gulick P.J."/>
            <person name="Galiba G."/>
            <person name="Kalapos B."/>
            <person name="Nelson D.R."/>
            <person name="Li P."/>
            <person name="You F.M."/>
            <person name="Luo M.C."/>
            <person name="Dvorak J."/>
        </authorList>
    </citation>
    <scope>NUCLEOTIDE SEQUENCE [LARGE SCALE GENOMIC DNA]</scope>
    <source>
        <strain evidence="2">cv. AL8/78</strain>
    </source>
</reference>
<feature type="compositionally biased region" description="Basic and acidic residues" evidence="1">
    <location>
        <begin position="34"/>
        <end position="47"/>
    </location>
</feature>
<reference evidence="2" key="4">
    <citation type="submission" date="2019-03" db="UniProtKB">
        <authorList>
            <consortium name="EnsemblPlants"/>
        </authorList>
    </citation>
    <scope>IDENTIFICATION</scope>
</reference>
<evidence type="ECO:0000313" key="3">
    <source>
        <dbReference type="Proteomes" id="UP000015105"/>
    </source>
</evidence>
<sequence>MGCVCGRPAAIDDGRCGQTPPSAGKLSAAGAAVPRREEEARKQARARDEALERRRAAAMAMAACQVRSPVPRALEAEQVAAGWPPWLASVAAEAVRGWVPRRAESFEKLDKVTLSSFLRCPFHILLVALVSASGHWNSKNQ</sequence>
<keyword evidence="3" id="KW-1185">Reference proteome</keyword>
<reference evidence="2" key="3">
    <citation type="journal article" date="2017" name="Nature">
        <title>Genome sequence of the progenitor of the wheat D genome Aegilops tauschii.</title>
        <authorList>
            <person name="Luo M.C."/>
            <person name="Gu Y.Q."/>
            <person name="Puiu D."/>
            <person name="Wang H."/>
            <person name="Twardziok S.O."/>
            <person name="Deal K.R."/>
            <person name="Huo N."/>
            <person name="Zhu T."/>
            <person name="Wang L."/>
            <person name="Wang Y."/>
            <person name="McGuire P.E."/>
            <person name="Liu S."/>
            <person name="Long H."/>
            <person name="Ramasamy R.K."/>
            <person name="Rodriguez J.C."/>
            <person name="Van S.L."/>
            <person name="Yuan L."/>
            <person name="Wang Z."/>
            <person name="Xia Z."/>
            <person name="Xiao L."/>
            <person name="Anderson O.D."/>
            <person name="Ouyang S."/>
            <person name="Liang Y."/>
            <person name="Zimin A.V."/>
            <person name="Pertea G."/>
            <person name="Qi P."/>
            <person name="Bennetzen J.L."/>
            <person name="Dai X."/>
            <person name="Dawson M.W."/>
            <person name="Muller H.G."/>
            <person name="Kugler K."/>
            <person name="Rivarola-Duarte L."/>
            <person name="Spannagl M."/>
            <person name="Mayer K.F.X."/>
            <person name="Lu F.H."/>
            <person name="Bevan M.W."/>
            <person name="Leroy P."/>
            <person name="Li P."/>
            <person name="You F.M."/>
            <person name="Sun Q."/>
            <person name="Liu Z."/>
            <person name="Lyons E."/>
            <person name="Wicker T."/>
            <person name="Salzberg S.L."/>
            <person name="Devos K.M."/>
            <person name="Dvorak J."/>
        </authorList>
    </citation>
    <scope>NUCLEOTIDE SEQUENCE [LARGE SCALE GENOMIC DNA]</scope>
    <source>
        <strain evidence="2">cv. AL8/78</strain>
    </source>
</reference>
<feature type="region of interest" description="Disordered" evidence="1">
    <location>
        <begin position="15"/>
        <end position="47"/>
    </location>
</feature>
<reference evidence="3" key="1">
    <citation type="journal article" date="2014" name="Science">
        <title>Ancient hybridizations among the ancestral genomes of bread wheat.</title>
        <authorList>
            <consortium name="International Wheat Genome Sequencing Consortium,"/>
            <person name="Marcussen T."/>
            <person name="Sandve S.R."/>
            <person name="Heier L."/>
            <person name="Spannagl M."/>
            <person name="Pfeifer M."/>
            <person name="Jakobsen K.S."/>
            <person name="Wulff B.B."/>
            <person name="Steuernagel B."/>
            <person name="Mayer K.F."/>
            <person name="Olsen O.A."/>
        </authorList>
    </citation>
    <scope>NUCLEOTIDE SEQUENCE [LARGE SCALE GENOMIC DNA]</scope>
    <source>
        <strain evidence="3">cv. AL8/78</strain>
    </source>
</reference>
<dbReference type="EnsemblPlants" id="AET3Gv20302900.14">
    <property type="protein sequence ID" value="AET3Gv20302900.14"/>
    <property type="gene ID" value="AET3Gv20302900"/>
</dbReference>
<proteinExistence type="predicted"/>
<organism evidence="2 3">
    <name type="scientific">Aegilops tauschii subsp. strangulata</name>
    <name type="common">Goatgrass</name>
    <dbReference type="NCBI Taxonomy" id="200361"/>
    <lineage>
        <taxon>Eukaryota</taxon>
        <taxon>Viridiplantae</taxon>
        <taxon>Streptophyta</taxon>
        <taxon>Embryophyta</taxon>
        <taxon>Tracheophyta</taxon>
        <taxon>Spermatophyta</taxon>
        <taxon>Magnoliopsida</taxon>
        <taxon>Liliopsida</taxon>
        <taxon>Poales</taxon>
        <taxon>Poaceae</taxon>
        <taxon>BOP clade</taxon>
        <taxon>Pooideae</taxon>
        <taxon>Triticodae</taxon>
        <taxon>Triticeae</taxon>
        <taxon>Triticinae</taxon>
        <taxon>Aegilops</taxon>
    </lineage>
</organism>